<protein>
    <submittedName>
        <fullName evidence="4">Uncharacterized protein</fullName>
    </submittedName>
</protein>
<dbReference type="VEuPathDB" id="FungiDB:PC110_g16043"/>
<evidence type="ECO:0000313" key="5">
    <source>
        <dbReference type="Proteomes" id="UP000251314"/>
    </source>
</evidence>
<proteinExistence type="predicted"/>
<dbReference type="EMBL" id="RCMI01000764">
    <property type="protein sequence ID" value="KAG2898479.1"/>
    <property type="molecule type" value="Genomic_DNA"/>
</dbReference>
<name>A0A329RW08_9STRA</name>
<gene>
    <name evidence="4" type="ORF">PC110_g16043</name>
    <name evidence="1" type="ORF">PC113_g16742</name>
    <name evidence="2" type="ORF">PC115_g16849</name>
    <name evidence="3" type="ORF">PC129_g22355</name>
</gene>
<comment type="caution">
    <text evidence="4">The sequence shown here is derived from an EMBL/GenBank/DDBJ whole genome shotgun (WGS) entry which is preliminary data.</text>
</comment>
<evidence type="ECO:0000313" key="3">
    <source>
        <dbReference type="EMBL" id="KAG3204880.1"/>
    </source>
</evidence>
<sequence length="181" mass="20345">MTKLLVRVHTVVGPVEPINVVGVLVVGVDDGEFIVCSVLLTSLGIDVDHQLEQLAARDEDESGGDPIELEVDEMPVKLNGSKPSGDVDIFSAMERMIDCVVENRFPLEHVEILRTIVHAYDVWRLELRDDPSANVPPLEVRLQDGARPTKCKPRKYPPYTRRFLHELNVRLVELGLDFENV</sequence>
<dbReference type="EMBL" id="RCMV01002052">
    <property type="protein sequence ID" value="KAG3204880.1"/>
    <property type="molecule type" value="Genomic_DNA"/>
</dbReference>
<dbReference type="AlphaFoldDB" id="A0A329RW08"/>
<reference evidence="3" key="2">
    <citation type="submission" date="2018-05" db="EMBL/GenBank/DDBJ databases">
        <title>Effector identification in a new, highly contiguous assembly of the strawberry crown rot pathogen Phytophthora cactorum.</title>
        <authorList>
            <person name="Armitage A.D."/>
            <person name="Nellist C.F."/>
            <person name="Bates H."/>
            <person name="Vickerstaff R.J."/>
            <person name="Harrison R.J."/>
        </authorList>
    </citation>
    <scope>NUCLEOTIDE SEQUENCE</scope>
    <source>
        <strain evidence="1">15-7</strain>
        <strain evidence="2">4032</strain>
        <strain evidence="3">P421</strain>
    </source>
</reference>
<dbReference type="Proteomes" id="UP000735874">
    <property type="component" value="Unassembled WGS sequence"/>
</dbReference>
<dbReference type="OrthoDB" id="125977at2759"/>
<keyword evidence="5" id="KW-1185">Reference proteome</keyword>
<reference evidence="4 5" key="1">
    <citation type="submission" date="2018-01" db="EMBL/GenBank/DDBJ databases">
        <title>Draft genome of the strawberry crown rot pathogen Phytophthora cactorum.</title>
        <authorList>
            <person name="Armitage A.D."/>
            <person name="Lysoe E."/>
            <person name="Nellist C.F."/>
            <person name="Harrison R.J."/>
            <person name="Brurberg M.B."/>
        </authorList>
    </citation>
    <scope>NUCLEOTIDE SEQUENCE [LARGE SCALE GENOMIC DNA]</scope>
    <source>
        <strain evidence="4 5">10300</strain>
    </source>
</reference>
<dbReference type="Proteomes" id="UP000774804">
    <property type="component" value="Unassembled WGS sequence"/>
</dbReference>
<accession>A0A329RW08</accession>
<evidence type="ECO:0000313" key="2">
    <source>
        <dbReference type="EMBL" id="KAG2898479.1"/>
    </source>
</evidence>
<dbReference type="EMBL" id="RCMG01000682">
    <property type="protein sequence ID" value="KAG2850480.1"/>
    <property type="molecule type" value="Genomic_DNA"/>
</dbReference>
<evidence type="ECO:0000313" key="4">
    <source>
        <dbReference type="EMBL" id="RAW27562.1"/>
    </source>
</evidence>
<dbReference type="EMBL" id="MJFZ01000553">
    <property type="protein sequence ID" value="RAW27562.1"/>
    <property type="molecule type" value="Genomic_DNA"/>
</dbReference>
<dbReference type="Proteomes" id="UP000251314">
    <property type="component" value="Unassembled WGS sequence"/>
</dbReference>
<organism evidence="4 5">
    <name type="scientific">Phytophthora cactorum</name>
    <dbReference type="NCBI Taxonomy" id="29920"/>
    <lineage>
        <taxon>Eukaryota</taxon>
        <taxon>Sar</taxon>
        <taxon>Stramenopiles</taxon>
        <taxon>Oomycota</taxon>
        <taxon>Peronosporomycetes</taxon>
        <taxon>Peronosporales</taxon>
        <taxon>Peronosporaceae</taxon>
        <taxon>Phytophthora</taxon>
    </lineage>
</organism>
<evidence type="ECO:0000313" key="1">
    <source>
        <dbReference type="EMBL" id="KAG2850480.1"/>
    </source>
</evidence>
<dbReference type="Proteomes" id="UP000760860">
    <property type="component" value="Unassembled WGS sequence"/>
</dbReference>